<organism evidence="2 3">
    <name type="scientific">Streptomyces kasugaensis</name>
    <dbReference type="NCBI Taxonomy" id="1946"/>
    <lineage>
        <taxon>Bacteria</taxon>
        <taxon>Bacillati</taxon>
        <taxon>Actinomycetota</taxon>
        <taxon>Actinomycetes</taxon>
        <taxon>Kitasatosporales</taxon>
        <taxon>Streptomycetaceae</taxon>
        <taxon>Streptomyces</taxon>
    </lineage>
</organism>
<keyword evidence="3" id="KW-1185">Reference proteome</keyword>
<proteinExistence type="predicted"/>
<comment type="caution">
    <text evidence="2">The sequence shown here is derived from an EMBL/GenBank/DDBJ whole genome shotgun (WGS) entry which is preliminary data.</text>
</comment>
<accession>A0A4Q9HMC6</accession>
<gene>
    <name evidence="2" type="ORF">EYS09_30350</name>
</gene>
<name>A0A4Q9HMC6_STRKA</name>
<protein>
    <submittedName>
        <fullName evidence="2">Uncharacterized protein</fullName>
    </submittedName>
</protein>
<evidence type="ECO:0000313" key="2">
    <source>
        <dbReference type="EMBL" id="TBO55973.1"/>
    </source>
</evidence>
<feature type="compositionally biased region" description="Basic and acidic residues" evidence="1">
    <location>
        <begin position="84"/>
        <end position="95"/>
    </location>
</feature>
<evidence type="ECO:0000256" key="1">
    <source>
        <dbReference type="SAM" id="MobiDB-lite"/>
    </source>
</evidence>
<dbReference type="Proteomes" id="UP000292452">
    <property type="component" value="Unassembled WGS sequence"/>
</dbReference>
<sequence length="129" mass="13199">MGLRAVHRAAGARVREERGVPSRAQRVRELTALHGLPGDGGGGGRRTRRGGAVRAAGPRPGGGRRGAGGDPVAVAAPASGGGEGEQHDRNGDQHAHGRTSLWRRCAGGALRRLTLGARRGRGDPGRPFG</sequence>
<feature type="compositionally biased region" description="Gly residues" evidence="1">
    <location>
        <begin position="59"/>
        <end position="69"/>
    </location>
</feature>
<reference evidence="2 3" key="1">
    <citation type="submission" date="2019-02" db="EMBL/GenBank/DDBJ databases">
        <title>Draft Genome Sequence of Streptomyces sp. AM-2504, identified by 16S rRNA comparative analysis as a Streptomyces Kasugaensis strain.</title>
        <authorList>
            <person name="Napolioni V."/>
            <person name="Giuliodori A.M."/>
            <person name="Spurio R."/>
            <person name="Fabbretti A."/>
        </authorList>
    </citation>
    <scope>NUCLEOTIDE SEQUENCE [LARGE SCALE GENOMIC DNA]</scope>
    <source>
        <strain evidence="2 3">AM-2504</strain>
    </source>
</reference>
<dbReference type="EMBL" id="SIXH01000408">
    <property type="protein sequence ID" value="TBO55973.1"/>
    <property type="molecule type" value="Genomic_DNA"/>
</dbReference>
<feature type="region of interest" description="Disordered" evidence="1">
    <location>
        <begin position="1"/>
        <end position="103"/>
    </location>
</feature>
<evidence type="ECO:0000313" key="3">
    <source>
        <dbReference type="Proteomes" id="UP000292452"/>
    </source>
</evidence>
<dbReference type="AlphaFoldDB" id="A0A4Q9HMC6"/>
<feature type="compositionally biased region" description="Basic and acidic residues" evidence="1">
    <location>
        <begin position="13"/>
        <end position="31"/>
    </location>
</feature>